<comment type="subcellular location">
    <subcellularLocation>
        <location evidence="1 7">Cell membrane</location>
        <topology evidence="1 7">Multi-pass membrane protein</topology>
    </subcellularLocation>
</comment>
<dbReference type="OrthoDB" id="4695618at2"/>
<feature type="transmembrane region" description="Helical" evidence="7">
    <location>
        <begin position="196"/>
        <end position="216"/>
    </location>
</feature>
<dbReference type="RefSeq" id="WP_060787299.1">
    <property type="nucleotide sequence ID" value="NZ_JBLLPD010000007.1"/>
</dbReference>
<evidence type="ECO:0000256" key="1">
    <source>
        <dbReference type="ARBA" id="ARBA00004651"/>
    </source>
</evidence>
<evidence type="ECO:0000256" key="6">
    <source>
        <dbReference type="ARBA" id="ARBA00023136"/>
    </source>
</evidence>
<dbReference type="CDD" id="cd06261">
    <property type="entry name" value="TM_PBP2"/>
    <property type="match status" value="1"/>
</dbReference>
<dbReference type="Pfam" id="PF19300">
    <property type="entry name" value="BPD_transp_1_N"/>
    <property type="match status" value="1"/>
</dbReference>
<evidence type="ECO:0000256" key="7">
    <source>
        <dbReference type="RuleBase" id="RU363032"/>
    </source>
</evidence>
<keyword evidence="3" id="KW-1003">Cell membrane</keyword>
<organism evidence="9 10">
    <name type="scientific">Gardnerella vaginalis</name>
    <dbReference type="NCBI Taxonomy" id="2702"/>
    <lineage>
        <taxon>Bacteria</taxon>
        <taxon>Bacillati</taxon>
        <taxon>Actinomycetota</taxon>
        <taxon>Actinomycetes</taxon>
        <taxon>Bifidobacteriales</taxon>
        <taxon>Bifidobacteriaceae</taxon>
        <taxon>Gardnerella</taxon>
    </lineage>
</organism>
<dbReference type="EMBL" id="LRQA01000058">
    <property type="protein sequence ID" value="KXA17331.1"/>
    <property type="molecule type" value="Genomic_DNA"/>
</dbReference>
<dbReference type="Gene3D" id="1.10.3720.10">
    <property type="entry name" value="MetI-like"/>
    <property type="match status" value="1"/>
</dbReference>
<gene>
    <name evidence="9" type="ORF">HMPREF3216_01221</name>
</gene>
<feature type="transmembrane region" description="Helical" evidence="7">
    <location>
        <begin position="116"/>
        <end position="138"/>
    </location>
</feature>
<evidence type="ECO:0000256" key="2">
    <source>
        <dbReference type="ARBA" id="ARBA00022448"/>
    </source>
</evidence>
<dbReference type="AlphaFoldDB" id="A0A133NM18"/>
<dbReference type="InterPro" id="IPR035906">
    <property type="entry name" value="MetI-like_sf"/>
</dbReference>
<protein>
    <submittedName>
        <fullName evidence="9">ABC transporter, permease protein</fullName>
    </submittedName>
</protein>
<keyword evidence="2 7" id="KW-0813">Transport</keyword>
<dbReference type="Pfam" id="PF00528">
    <property type="entry name" value="BPD_transp_1"/>
    <property type="match status" value="1"/>
</dbReference>
<evidence type="ECO:0000256" key="3">
    <source>
        <dbReference type="ARBA" id="ARBA00022475"/>
    </source>
</evidence>
<evidence type="ECO:0000256" key="5">
    <source>
        <dbReference type="ARBA" id="ARBA00022989"/>
    </source>
</evidence>
<feature type="transmembrane region" description="Helical" evidence="7">
    <location>
        <begin position="12"/>
        <end position="30"/>
    </location>
</feature>
<evidence type="ECO:0000313" key="9">
    <source>
        <dbReference type="EMBL" id="KXA17331.1"/>
    </source>
</evidence>
<accession>A0A133NM18</accession>
<feature type="transmembrane region" description="Helical" evidence="7">
    <location>
        <begin position="258"/>
        <end position="280"/>
    </location>
</feature>
<evidence type="ECO:0000313" key="10">
    <source>
        <dbReference type="Proteomes" id="UP000070558"/>
    </source>
</evidence>
<keyword evidence="6 7" id="KW-0472">Membrane</keyword>
<keyword evidence="4 7" id="KW-0812">Transmembrane</keyword>
<reference evidence="9 10" key="1">
    <citation type="submission" date="2016-01" db="EMBL/GenBank/DDBJ databases">
        <authorList>
            <person name="Oliw E.H."/>
        </authorList>
    </citation>
    <scope>NUCLEOTIDE SEQUENCE [LARGE SCALE GENOMIC DNA]</scope>
    <source>
        <strain evidence="9 10">GED7760B</strain>
    </source>
</reference>
<sequence length="335" mass="36216">MSVFLYIIRRVASALAVIAVIAMAMFLIFFMTPTNPAQLMCGKPCTPERLAQVSAFMGTDLPWYSQLFNYLQGIFVGRTFGDSASASAIVCAAPCLGWSFALNEPVTGLIFSRFPVTASIAIGAAVLWMLIGVFAGVLQAVKRDSWIDRLIVALSSIGISSPTYLIGLLAIIAFAVYIPVFPTGGYVSFFANPFDWAWHLLLAWIVLALINGAFYARITRSTMLREFGKDYVRTARAKGMPDSHVVVNHALRNAILPIFTMFGLDLGGLLGGAVITERVFSMHGLGSLLLDAVKTFDLQVLVGVTLFSAALVIIANLIVDVCYCLLDPRAAKVAL</sequence>
<feature type="transmembrane region" description="Helical" evidence="7">
    <location>
        <begin position="300"/>
        <end position="326"/>
    </location>
</feature>
<evidence type="ECO:0000259" key="8">
    <source>
        <dbReference type="PROSITE" id="PS50928"/>
    </source>
</evidence>
<evidence type="ECO:0000256" key="4">
    <source>
        <dbReference type="ARBA" id="ARBA00022692"/>
    </source>
</evidence>
<dbReference type="GO" id="GO:0005886">
    <property type="term" value="C:plasma membrane"/>
    <property type="evidence" value="ECO:0007669"/>
    <property type="project" value="UniProtKB-SubCell"/>
</dbReference>
<feature type="domain" description="ABC transmembrane type-1" evidence="8">
    <location>
        <begin position="114"/>
        <end position="319"/>
    </location>
</feature>
<keyword evidence="5 7" id="KW-1133">Transmembrane helix</keyword>
<dbReference type="PANTHER" id="PTHR43163:SF6">
    <property type="entry name" value="DIPEPTIDE TRANSPORT SYSTEM PERMEASE PROTEIN DPPB-RELATED"/>
    <property type="match status" value="1"/>
</dbReference>
<dbReference type="GO" id="GO:0055085">
    <property type="term" value="P:transmembrane transport"/>
    <property type="evidence" value="ECO:0007669"/>
    <property type="project" value="InterPro"/>
</dbReference>
<dbReference type="PROSITE" id="PS50928">
    <property type="entry name" value="ABC_TM1"/>
    <property type="match status" value="1"/>
</dbReference>
<dbReference type="InterPro" id="IPR045621">
    <property type="entry name" value="BPD_transp_1_N"/>
</dbReference>
<proteinExistence type="inferred from homology"/>
<dbReference type="Proteomes" id="UP000070558">
    <property type="component" value="Unassembled WGS sequence"/>
</dbReference>
<dbReference type="InterPro" id="IPR000515">
    <property type="entry name" value="MetI-like"/>
</dbReference>
<comment type="caution">
    <text evidence="9">The sequence shown here is derived from an EMBL/GenBank/DDBJ whole genome shotgun (WGS) entry which is preliminary data.</text>
</comment>
<feature type="transmembrane region" description="Helical" evidence="7">
    <location>
        <begin position="150"/>
        <end position="176"/>
    </location>
</feature>
<comment type="similarity">
    <text evidence="7">Belongs to the binding-protein-dependent transport system permease family.</text>
</comment>
<dbReference type="SUPFAM" id="SSF161098">
    <property type="entry name" value="MetI-like"/>
    <property type="match status" value="1"/>
</dbReference>
<dbReference type="PATRIC" id="fig|2702.99.peg.1189"/>
<name>A0A133NM18_GARVA</name>
<dbReference type="PANTHER" id="PTHR43163">
    <property type="entry name" value="DIPEPTIDE TRANSPORT SYSTEM PERMEASE PROTEIN DPPB-RELATED"/>
    <property type="match status" value="1"/>
</dbReference>